<dbReference type="GO" id="GO:0008380">
    <property type="term" value="P:RNA splicing"/>
    <property type="evidence" value="ECO:0007669"/>
    <property type="project" value="UniProtKB-KW"/>
</dbReference>
<dbReference type="Gramene" id="KRG94905">
    <property type="protein sequence ID" value="KRG94905"/>
    <property type="gene ID" value="GLYMA_19G116800"/>
</dbReference>
<evidence type="ECO:0000313" key="8">
    <source>
        <dbReference type="EnsemblPlants" id="KRG94905"/>
    </source>
</evidence>
<dbReference type="CDD" id="cd00590">
    <property type="entry name" value="RRM_SF"/>
    <property type="match status" value="1"/>
</dbReference>
<reference evidence="7" key="3">
    <citation type="submission" date="2018-07" db="EMBL/GenBank/DDBJ databases">
        <title>WGS assembly of Glycine max.</title>
        <authorList>
            <person name="Schmutz J."/>
            <person name="Cannon S."/>
            <person name="Schlueter J."/>
            <person name="Ma J."/>
            <person name="Mitros T."/>
            <person name="Nelson W."/>
            <person name="Hyten D."/>
            <person name="Song Q."/>
            <person name="Thelen J."/>
            <person name="Cheng J."/>
            <person name="Xu D."/>
            <person name="Hellsten U."/>
            <person name="May G."/>
            <person name="Yu Y."/>
            <person name="Sakurai T."/>
            <person name="Umezawa T."/>
            <person name="Bhattacharyya M."/>
            <person name="Sandhu D."/>
            <person name="Valliyodan B."/>
            <person name="Lindquist E."/>
            <person name="Peto M."/>
            <person name="Grant D."/>
            <person name="Shu S."/>
            <person name="Goodstein D."/>
            <person name="Barry K."/>
            <person name="Futrell-Griggs M."/>
            <person name="Abernathy B."/>
            <person name="Du J."/>
            <person name="Tian Z."/>
            <person name="Zhu L."/>
            <person name="Gill N."/>
            <person name="Joshi T."/>
            <person name="Libault M."/>
            <person name="Sethuraman A."/>
            <person name="Zhang X."/>
            <person name="Shinozaki K."/>
            <person name="Nguyen H."/>
            <person name="Wing R."/>
            <person name="Cregan P."/>
            <person name="Specht J."/>
            <person name="Grimwood J."/>
            <person name="Rokhsar D."/>
            <person name="Stacey G."/>
            <person name="Shoemaker R."/>
            <person name="Jackson S."/>
        </authorList>
    </citation>
    <scope>NUCLEOTIDE SEQUENCE</scope>
    <source>
        <tissue evidence="7">Callus</tissue>
    </source>
</reference>
<sequence>MAYLRVRESEWTTVTRGRGRQREREAVRKDPKTSYTDTRLGNWRDKVDITTFYFTRFPEHTTEQEPWSHFKKWGDVGEIFIPKHRNKGGRRYSFVRFKGVSDKRKLESQLDNIMVGGLKMHVNVPRYGRRRMISEEHTAKTRTQMVGHNTQMAAARYTAMHYRNLPMSYAKAVSITKMADGHRRHLQPPQSSFDESQSSLHLEVATTERKWYTDAWVGHLKKLGAFERIEEDLPWELGINVAPKYIGDDMILLLGLSDSKAEEIITEEFQNEVWDIENIRKIVATVEDLIEVDDNVDEQRRLDRARILIRTPRRPLVHHSVVVHIGGEVHKVYIVEEGCTDIGMRTSPGRSATDSSEEVESEDSDIRTMFEAPETTLDFQTGRASLGGKRNAVDDNRQTSPLLDGHRAMENPLDITPCAQTHLPSTDKRVRTNAEKGKQQNSKKRNTEPCIDEDGTCKATKKKDWGSKEKVLATEECIGYTRKEIAVLSKEGQRDFD</sequence>
<dbReference type="InParanoid" id="K7MXX5"/>
<evidence type="ECO:0000313" key="7">
    <source>
        <dbReference type="EMBL" id="KRG94905.1"/>
    </source>
</evidence>
<evidence type="ECO:0000259" key="6">
    <source>
        <dbReference type="PROSITE" id="PS50102"/>
    </source>
</evidence>
<keyword evidence="4" id="KW-0694">RNA-binding</keyword>
<name>K7MXX5_SOYBN</name>
<dbReference type="InterPro" id="IPR050907">
    <property type="entry name" value="SRSF"/>
</dbReference>
<dbReference type="GO" id="GO:0006397">
    <property type="term" value="P:mRNA processing"/>
    <property type="evidence" value="ECO:0007669"/>
    <property type="project" value="UniProtKB-KW"/>
</dbReference>
<dbReference type="EMBL" id="CM000852">
    <property type="protein sequence ID" value="KRG94905.1"/>
    <property type="molecule type" value="Genomic_DNA"/>
</dbReference>
<dbReference type="PANTHER" id="PTHR23147">
    <property type="entry name" value="SERINE/ARGININE RICH SPLICING FACTOR"/>
    <property type="match status" value="1"/>
</dbReference>
<dbReference type="AlphaFoldDB" id="K7MXX5"/>
<dbReference type="InterPro" id="IPR012677">
    <property type="entry name" value="Nucleotide-bd_a/b_plait_sf"/>
</dbReference>
<evidence type="ECO:0000256" key="3">
    <source>
        <dbReference type="ARBA" id="ARBA00023187"/>
    </source>
</evidence>
<keyword evidence="3" id="KW-0508">mRNA splicing</keyword>
<dbReference type="GO" id="GO:0016607">
    <property type="term" value="C:nuclear speck"/>
    <property type="evidence" value="ECO:0000318"/>
    <property type="project" value="GO_Central"/>
</dbReference>
<feature type="region of interest" description="Disordered" evidence="5">
    <location>
        <begin position="421"/>
        <end position="454"/>
    </location>
</feature>
<dbReference type="STRING" id="3847.K7MXX5"/>
<dbReference type="GO" id="GO:0000381">
    <property type="term" value="P:regulation of alternative mRNA splicing, via spliceosome"/>
    <property type="evidence" value="ECO:0000318"/>
    <property type="project" value="GO_Central"/>
</dbReference>
<reference evidence="7 8" key="1">
    <citation type="journal article" date="2010" name="Nature">
        <title>Genome sequence of the palaeopolyploid soybean.</title>
        <authorList>
            <person name="Schmutz J."/>
            <person name="Cannon S.B."/>
            <person name="Schlueter J."/>
            <person name="Ma J."/>
            <person name="Mitros T."/>
            <person name="Nelson W."/>
            <person name="Hyten D.L."/>
            <person name="Song Q."/>
            <person name="Thelen J.J."/>
            <person name="Cheng J."/>
            <person name="Xu D."/>
            <person name="Hellsten U."/>
            <person name="May G.D."/>
            <person name="Yu Y."/>
            <person name="Sakurai T."/>
            <person name="Umezawa T."/>
            <person name="Bhattacharyya M.K."/>
            <person name="Sandhu D."/>
            <person name="Valliyodan B."/>
            <person name="Lindquist E."/>
            <person name="Peto M."/>
            <person name="Grant D."/>
            <person name="Shu S."/>
            <person name="Goodstein D."/>
            <person name="Barry K."/>
            <person name="Futrell-Griggs M."/>
            <person name="Abernathy B."/>
            <person name="Du J."/>
            <person name="Tian Z."/>
            <person name="Zhu L."/>
            <person name="Gill N."/>
            <person name="Joshi T."/>
            <person name="Libault M."/>
            <person name="Sethuraman A."/>
            <person name="Zhang X.-C."/>
            <person name="Shinozaki K."/>
            <person name="Nguyen H.T."/>
            <person name="Wing R.A."/>
            <person name="Cregan P."/>
            <person name="Specht J."/>
            <person name="Grimwood J."/>
            <person name="Rokhsar D."/>
            <person name="Stacey G."/>
            <person name="Shoemaker R.C."/>
            <person name="Jackson S.A."/>
        </authorList>
    </citation>
    <scope>NUCLEOTIDE SEQUENCE [LARGE SCALE GENOMIC DNA]</scope>
    <source>
        <strain evidence="8">cv. Williams 82</strain>
        <tissue evidence="7">Callus</tissue>
    </source>
</reference>
<feature type="domain" description="RRM" evidence="6">
    <location>
        <begin position="50"/>
        <end position="127"/>
    </location>
</feature>
<evidence type="ECO:0000256" key="2">
    <source>
        <dbReference type="ARBA" id="ARBA00022728"/>
    </source>
</evidence>
<evidence type="ECO:0000313" key="9">
    <source>
        <dbReference type="Proteomes" id="UP000008827"/>
    </source>
</evidence>
<dbReference type="GO" id="GO:0003729">
    <property type="term" value="F:mRNA binding"/>
    <property type="evidence" value="ECO:0000318"/>
    <property type="project" value="GO_Central"/>
</dbReference>
<dbReference type="PaxDb" id="3847-GLYMA19G29484.1"/>
<dbReference type="GO" id="GO:0005681">
    <property type="term" value="C:spliceosomal complex"/>
    <property type="evidence" value="ECO:0007669"/>
    <property type="project" value="UniProtKB-KW"/>
</dbReference>
<evidence type="ECO:0000256" key="5">
    <source>
        <dbReference type="SAM" id="MobiDB-lite"/>
    </source>
</evidence>
<evidence type="ECO:0000256" key="1">
    <source>
        <dbReference type="ARBA" id="ARBA00022664"/>
    </source>
</evidence>
<dbReference type="Gene3D" id="3.30.70.330">
    <property type="match status" value="1"/>
</dbReference>
<dbReference type="Proteomes" id="UP000008827">
    <property type="component" value="Chromosome 19"/>
</dbReference>
<dbReference type="InterPro" id="IPR000504">
    <property type="entry name" value="RRM_dom"/>
</dbReference>
<dbReference type="Pfam" id="PF00076">
    <property type="entry name" value="RRM_1"/>
    <property type="match status" value="1"/>
</dbReference>
<gene>
    <name evidence="7" type="ORF">GLYMA_19G116800</name>
</gene>
<feature type="compositionally biased region" description="Basic and acidic residues" evidence="5">
    <location>
        <begin position="425"/>
        <end position="438"/>
    </location>
</feature>
<dbReference type="SUPFAM" id="SSF54928">
    <property type="entry name" value="RNA-binding domain, RBD"/>
    <property type="match status" value="1"/>
</dbReference>
<evidence type="ECO:0000256" key="4">
    <source>
        <dbReference type="PROSITE-ProRule" id="PRU00176"/>
    </source>
</evidence>
<protein>
    <recommendedName>
        <fullName evidence="6">RRM domain-containing protein</fullName>
    </recommendedName>
</protein>
<dbReference type="PROSITE" id="PS50102">
    <property type="entry name" value="RRM"/>
    <property type="match status" value="1"/>
</dbReference>
<accession>K7MXX5</accession>
<dbReference type="HOGENOM" id="CLU_030775_1_0_1"/>
<reference evidence="8" key="2">
    <citation type="submission" date="2018-02" db="UniProtKB">
        <authorList>
            <consortium name="EnsemblPlants"/>
        </authorList>
    </citation>
    <scope>IDENTIFICATION</scope>
    <source>
        <strain evidence="8">Williams 82</strain>
    </source>
</reference>
<feature type="region of interest" description="Disordered" evidence="5">
    <location>
        <begin position="344"/>
        <end position="365"/>
    </location>
</feature>
<proteinExistence type="predicted"/>
<keyword evidence="1" id="KW-0507">mRNA processing</keyword>
<organism evidence="8">
    <name type="scientific">Glycine max</name>
    <name type="common">Soybean</name>
    <name type="synonym">Glycine hispida</name>
    <dbReference type="NCBI Taxonomy" id="3847"/>
    <lineage>
        <taxon>Eukaryota</taxon>
        <taxon>Viridiplantae</taxon>
        <taxon>Streptophyta</taxon>
        <taxon>Embryophyta</taxon>
        <taxon>Tracheophyta</taxon>
        <taxon>Spermatophyta</taxon>
        <taxon>Magnoliopsida</taxon>
        <taxon>eudicotyledons</taxon>
        <taxon>Gunneridae</taxon>
        <taxon>Pentapetalae</taxon>
        <taxon>rosids</taxon>
        <taxon>fabids</taxon>
        <taxon>Fabales</taxon>
        <taxon>Fabaceae</taxon>
        <taxon>Papilionoideae</taxon>
        <taxon>50 kb inversion clade</taxon>
        <taxon>NPAAA clade</taxon>
        <taxon>indigoferoid/millettioid clade</taxon>
        <taxon>Phaseoleae</taxon>
        <taxon>Glycine</taxon>
        <taxon>Glycine subgen. Soja</taxon>
    </lineage>
</organism>
<dbReference type="EnsemblPlants" id="KRG94905">
    <property type="protein sequence ID" value="KRG94905"/>
    <property type="gene ID" value="GLYMA_19G116800"/>
</dbReference>
<dbReference type="SMR" id="K7MXX5"/>
<keyword evidence="2" id="KW-0747">Spliceosome</keyword>
<keyword evidence="9" id="KW-1185">Reference proteome</keyword>
<dbReference type="InterPro" id="IPR035979">
    <property type="entry name" value="RBD_domain_sf"/>
</dbReference>
<dbReference type="SMART" id="SM00360">
    <property type="entry name" value="RRM"/>
    <property type="match status" value="1"/>
</dbReference>